<evidence type="ECO:0000256" key="3">
    <source>
        <dbReference type="ARBA" id="ARBA00012835"/>
    </source>
</evidence>
<dbReference type="GO" id="GO:0005829">
    <property type="term" value="C:cytosol"/>
    <property type="evidence" value="ECO:0007669"/>
    <property type="project" value="TreeGrafter"/>
</dbReference>
<keyword evidence="5" id="KW-0597">Phosphoprotein</keyword>
<evidence type="ECO:0000256" key="6">
    <source>
        <dbReference type="ARBA" id="ARBA00022598"/>
    </source>
</evidence>
<dbReference type="InterPro" id="IPR004526">
    <property type="entry name" value="Glu-tRNA-synth_arc/euk"/>
</dbReference>
<comment type="catalytic activity">
    <reaction evidence="12">
        <text>tRNA(Glu) + L-glutamate + ATP = L-glutamyl-tRNA(Glu) + AMP + diphosphate</text>
        <dbReference type="Rhea" id="RHEA:23540"/>
        <dbReference type="Rhea" id="RHEA-COMP:9663"/>
        <dbReference type="Rhea" id="RHEA-COMP:9680"/>
        <dbReference type="ChEBI" id="CHEBI:29985"/>
        <dbReference type="ChEBI" id="CHEBI:30616"/>
        <dbReference type="ChEBI" id="CHEBI:33019"/>
        <dbReference type="ChEBI" id="CHEBI:78442"/>
        <dbReference type="ChEBI" id="CHEBI:78520"/>
        <dbReference type="ChEBI" id="CHEBI:456215"/>
        <dbReference type="EC" id="6.1.1.17"/>
    </reaction>
</comment>
<organism evidence="17 18">
    <name type="scientific">Diplocarpon coronariae</name>
    <dbReference type="NCBI Taxonomy" id="2795749"/>
    <lineage>
        <taxon>Eukaryota</taxon>
        <taxon>Fungi</taxon>
        <taxon>Dikarya</taxon>
        <taxon>Ascomycota</taxon>
        <taxon>Pezizomycotina</taxon>
        <taxon>Leotiomycetes</taxon>
        <taxon>Helotiales</taxon>
        <taxon>Drepanopezizaceae</taxon>
        <taxon>Diplocarpon</taxon>
    </lineage>
</organism>
<dbReference type="FunFam" id="1.10.1160.10:FF:000001">
    <property type="entry name" value="Glutamine--tRNA ligase"/>
    <property type="match status" value="1"/>
</dbReference>
<dbReference type="SUPFAM" id="SSF52374">
    <property type="entry name" value="Nucleotidylyl transferase"/>
    <property type="match status" value="1"/>
</dbReference>
<dbReference type="FunFam" id="3.40.50.620:FF:000037">
    <property type="entry name" value="Glutamine--tRNA ligase cytoplasmic"/>
    <property type="match status" value="1"/>
</dbReference>
<protein>
    <recommendedName>
        <fullName evidence="3">glutamate--tRNA ligase</fullName>
        <ecNumber evidence="3">6.1.1.17</ecNumber>
    </recommendedName>
    <alternativeName>
        <fullName evidence="11">Glutamyl-tRNA synthetase</fullName>
    </alternativeName>
</protein>
<keyword evidence="18" id="KW-1185">Reference proteome</keyword>
<dbReference type="FunFam" id="3.90.800.10:FF:000001">
    <property type="entry name" value="Glutamine--tRNA ligase"/>
    <property type="match status" value="1"/>
</dbReference>
<comment type="similarity">
    <text evidence="2">Belongs to the class-I aminoacyl-tRNA synthetase family. Glutamate--tRNA ligase type 2 subfamily.</text>
</comment>
<evidence type="ECO:0000256" key="10">
    <source>
        <dbReference type="ARBA" id="ARBA00023146"/>
    </source>
</evidence>
<evidence type="ECO:0000259" key="15">
    <source>
        <dbReference type="Pfam" id="PF03950"/>
    </source>
</evidence>
<keyword evidence="7 13" id="KW-0547">Nucleotide-binding</keyword>
<dbReference type="STRING" id="503106.A0A218ZFV9"/>
<feature type="domain" description="Glutamyl/glutaminyl-tRNA synthetase class Ib catalytic" evidence="14">
    <location>
        <begin position="122"/>
        <end position="427"/>
    </location>
</feature>
<dbReference type="NCBIfam" id="TIGR00463">
    <property type="entry name" value="gltX_arch"/>
    <property type="match status" value="1"/>
</dbReference>
<evidence type="ECO:0000256" key="4">
    <source>
        <dbReference type="ARBA" id="ARBA00022490"/>
    </source>
</evidence>
<dbReference type="PANTHER" id="PTHR43097">
    <property type="entry name" value="GLUTAMINE-TRNA LIGASE"/>
    <property type="match status" value="1"/>
</dbReference>
<dbReference type="InterPro" id="IPR001412">
    <property type="entry name" value="aa-tRNA-synth_I_CS"/>
</dbReference>
<evidence type="ECO:0000256" key="9">
    <source>
        <dbReference type="ARBA" id="ARBA00022917"/>
    </source>
</evidence>
<dbReference type="InterPro" id="IPR049437">
    <property type="entry name" value="tRNA-synt_1c_C2"/>
</dbReference>
<keyword evidence="6 13" id="KW-0436">Ligase</keyword>
<dbReference type="InterPro" id="IPR020058">
    <property type="entry name" value="Glu/Gln-tRNA-synth_Ib_cat-dom"/>
</dbReference>
<feature type="domain" description="Glutamyl/glutaminyl-tRNA synthetase class Ib anti-codon binding" evidence="15">
    <location>
        <begin position="430"/>
        <end position="519"/>
    </location>
</feature>
<evidence type="ECO:0000256" key="13">
    <source>
        <dbReference type="RuleBase" id="RU363037"/>
    </source>
</evidence>
<keyword evidence="4" id="KW-0963">Cytoplasm</keyword>
<name>A0A218ZFV9_9HELO</name>
<evidence type="ECO:0000313" key="18">
    <source>
        <dbReference type="Proteomes" id="UP000242519"/>
    </source>
</evidence>
<dbReference type="PRINTS" id="PR00987">
    <property type="entry name" value="TRNASYNTHGLU"/>
</dbReference>
<dbReference type="EMBL" id="MZNU01000038">
    <property type="protein sequence ID" value="OWP06642.1"/>
    <property type="molecule type" value="Genomic_DNA"/>
</dbReference>
<dbReference type="EC" id="6.1.1.17" evidence="3"/>
<sequence length="626" mass="71918">MKPQEVSQLPAHLAALDFKAVEPHLVALDKHLTLRTYVEGYSLSQVDTDIWITIRTNRIATAALKKGNLVNVGRWFSYIEQTHPEIQQEIKAKDEAEKAKKEVQSRAGASYNMALQDVEKGVVTRFPPEPSGYLHIGHIKAALLNDYFAHELYKGTLLLRFDDTNPSKEKQEFQDSIVEDLKLVGIKPDKTSFTSDYLEDLYQYGIRMIKEGHAYADDTDQETMRAERMDGIASKNRDKSVEENLAIFEQMKEGTETGRRYCIRAKMSVDNPNKAMRDPVIYRCNVDTPHHRTGIAWKMYPTYDFACPIVDSLEGVTHALRTTEYTDRNPQYQWFLDTLKLRQVHMWDFARMNFIRTVLSKRKLTKLVESKAVWGWDDPRMPTIRGVRRHGMTISALRDFILKQGPSRNIVVMDWTNFWASNKKEIDPVAPRHTGVLEKDAVKATLTNGLEKAYTEDKPKHAKNPAIGTKKVAFSRNLILDQEDVKLFKEGEEITLMGWGNAFVRSITGSSPITTVSLELHLEGDFKKTEKKVTWLSTEGQELIRAEVWKFDHLFTKDKLEEEDNWEDFVNKDSAKMEVQLCDENVKDLRENDIIQLERKGFFRVDRPAVGGKPVVLFGIPTGKTK</sequence>
<dbReference type="FunCoup" id="A0A218ZFV9">
    <property type="interactions" value="773"/>
</dbReference>
<feature type="domain" description="tRNA synthetases class I (E and Q) anti-codon binding" evidence="16">
    <location>
        <begin position="532"/>
        <end position="606"/>
    </location>
</feature>
<dbReference type="GO" id="GO:0017102">
    <property type="term" value="C:methionyl glutamyl tRNA synthetase complex"/>
    <property type="evidence" value="ECO:0007669"/>
    <property type="project" value="TreeGrafter"/>
</dbReference>
<evidence type="ECO:0000256" key="11">
    <source>
        <dbReference type="ARBA" id="ARBA00030865"/>
    </source>
</evidence>
<evidence type="ECO:0000256" key="8">
    <source>
        <dbReference type="ARBA" id="ARBA00022840"/>
    </source>
</evidence>
<dbReference type="SUPFAM" id="SSF50715">
    <property type="entry name" value="Ribosomal protein L25-like"/>
    <property type="match status" value="1"/>
</dbReference>
<dbReference type="Proteomes" id="UP000242519">
    <property type="component" value="Unassembled WGS sequence"/>
</dbReference>
<evidence type="ECO:0000256" key="2">
    <source>
        <dbReference type="ARBA" id="ARBA00008927"/>
    </source>
</evidence>
<dbReference type="InParanoid" id="A0A218ZFV9"/>
<reference evidence="17 18" key="1">
    <citation type="submission" date="2017-04" db="EMBL/GenBank/DDBJ databases">
        <title>Draft genome sequence of Marssonina coronaria NL1: causal agent of apple blotch.</title>
        <authorList>
            <person name="Cheng Q."/>
        </authorList>
    </citation>
    <scope>NUCLEOTIDE SEQUENCE [LARGE SCALE GENOMIC DNA]</scope>
    <source>
        <strain evidence="17 18">NL1</strain>
    </source>
</reference>
<comment type="caution">
    <text evidence="17">The sequence shown here is derived from an EMBL/GenBank/DDBJ whole genome shotgun (WGS) entry which is preliminary data.</text>
</comment>
<dbReference type="AlphaFoldDB" id="A0A218ZFV9"/>
<keyword evidence="9 13" id="KW-0648">Protein biosynthesis</keyword>
<dbReference type="InterPro" id="IPR050132">
    <property type="entry name" value="Gln/Glu-tRNA_Ligase"/>
</dbReference>
<evidence type="ECO:0000256" key="7">
    <source>
        <dbReference type="ARBA" id="ARBA00022741"/>
    </source>
</evidence>
<evidence type="ECO:0000256" key="1">
    <source>
        <dbReference type="ARBA" id="ARBA00004496"/>
    </source>
</evidence>
<evidence type="ECO:0000256" key="12">
    <source>
        <dbReference type="ARBA" id="ARBA00048351"/>
    </source>
</evidence>
<dbReference type="InterPro" id="IPR000924">
    <property type="entry name" value="Glu/Gln-tRNA-synth"/>
</dbReference>
<dbReference type="GO" id="GO:0004818">
    <property type="term" value="F:glutamate-tRNA ligase activity"/>
    <property type="evidence" value="ECO:0007669"/>
    <property type="project" value="UniProtKB-EC"/>
</dbReference>
<dbReference type="FunFam" id="2.40.240.10:FF:000004">
    <property type="entry name" value="Glutamyl-tRNA synthetase, cytoplasmic"/>
    <property type="match status" value="1"/>
</dbReference>
<dbReference type="GO" id="GO:0005524">
    <property type="term" value="F:ATP binding"/>
    <property type="evidence" value="ECO:0007669"/>
    <property type="project" value="UniProtKB-KW"/>
</dbReference>
<dbReference type="OrthoDB" id="10250478at2759"/>
<dbReference type="HAMAP" id="MF_02076">
    <property type="entry name" value="Glu_tRNA_synth_type2"/>
    <property type="match status" value="1"/>
</dbReference>
<dbReference type="Gene3D" id="3.40.50.620">
    <property type="entry name" value="HUPs"/>
    <property type="match status" value="1"/>
</dbReference>
<dbReference type="InterPro" id="IPR036282">
    <property type="entry name" value="Glutathione-S-Trfase_C_sf"/>
</dbReference>
<dbReference type="SUPFAM" id="SSF47616">
    <property type="entry name" value="GST C-terminal domain-like"/>
    <property type="match status" value="1"/>
</dbReference>
<dbReference type="PROSITE" id="PS00178">
    <property type="entry name" value="AA_TRNA_LIGASE_I"/>
    <property type="match status" value="1"/>
</dbReference>
<dbReference type="GO" id="GO:0006424">
    <property type="term" value="P:glutamyl-tRNA aminoacylation"/>
    <property type="evidence" value="ECO:0007669"/>
    <property type="project" value="InterPro"/>
</dbReference>
<keyword evidence="10 13" id="KW-0030">Aminoacyl-tRNA synthetase</keyword>
<proteinExistence type="inferred from homology"/>
<comment type="subcellular location">
    <subcellularLocation>
        <location evidence="1">Cytoplasm</location>
    </subcellularLocation>
</comment>
<evidence type="ECO:0000259" key="14">
    <source>
        <dbReference type="Pfam" id="PF00749"/>
    </source>
</evidence>
<dbReference type="InterPro" id="IPR020059">
    <property type="entry name" value="Glu/Gln-tRNA-synth_Ib_codon-bd"/>
</dbReference>
<dbReference type="PANTHER" id="PTHR43097:SF5">
    <property type="entry name" value="GLUTAMATE--TRNA LIGASE"/>
    <property type="match status" value="1"/>
</dbReference>
<dbReference type="Pfam" id="PF20974">
    <property type="entry name" value="tRNA-synt_1c_C2"/>
    <property type="match status" value="1"/>
</dbReference>
<dbReference type="Gene3D" id="2.40.240.10">
    <property type="entry name" value="Ribosomal Protein L25, Chain P"/>
    <property type="match status" value="1"/>
</dbReference>
<dbReference type="InterPro" id="IPR014729">
    <property type="entry name" value="Rossmann-like_a/b/a_fold"/>
</dbReference>
<evidence type="ECO:0000313" key="17">
    <source>
        <dbReference type="EMBL" id="OWP06642.1"/>
    </source>
</evidence>
<dbReference type="InterPro" id="IPR011035">
    <property type="entry name" value="Ribosomal_bL25/Gln-tRNA_synth"/>
</dbReference>
<dbReference type="Gene3D" id="1.20.1050.10">
    <property type="match status" value="1"/>
</dbReference>
<gene>
    <name evidence="17" type="ORF">B2J93_5121</name>
</gene>
<keyword evidence="8 13" id="KW-0067">ATP-binding</keyword>
<accession>A0A218ZFV9</accession>
<dbReference type="InterPro" id="IPR020056">
    <property type="entry name" value="Rbsml_bL25/Gln-tRNA_synth_N"/>
</dbReference>
<evidence type="ECO:0000259" key="16">
    <source>
        <dbReference type="Pfam" id="PF20974"/>
    </source>
</evidence>
<dbReference type="Pfam" id="PF00749">
    <property type="entry name" value="tRNA-synt_1c"/>
    <property type="match status" value="1"/>
</dbReference>
<dbReference type="Pfam" id="PF03950">
    <property type="entry name" value="tRNA-synt_1c_C"/>
    <property type="match status" value="1"/>
</dbReference>
<evidence type="ECO:0000256" key="5">
    <source>
        <dbReference type="ARBA" id="ARBA00022553"/>
    </source>
</evidence>